<accession>A0A562QEI8</accession>
<name>A0A562QEI8_9BACI</name>
<dbReference type="OrthoDB" id="2351076at2"/>
<comment type="caution">
    <text evidence="1">The sequence shown here is derived from an EMBL/GenBank/DDBJ whole genome shotgun (WGS) entry which is preliminary data.</text>
</comment>
<reference evidence="1 2" key="1">
    <citation type="journal article" date="2015" name="Stand. Genomic Sci.">
        <title>Genomic Encyclopedia of Bacterial and Archaeal Type Strains, Phase III: the genomes of soil and plant-associated and newly described type strains.</title>
        <authorList>
            <person name="Whitman W.B."/>
            <person name="Woyke T."/>
            <person name="Klenk H.P."/>
            <person name="Zhou Y."/>
            <person name="Lilburn T.G."/>
            <person name="Beck B.J."/>
            <person name="De Vos P."/>
            <person name="Vandamme P."/>
            <person name="Eisen J.A."/>
            <person name="Garrity G."/>
            <person name="Hugenholtz P."/>
            <person name="Kyrpides N.C."/>
        </authorList>
    </citation>
    <scope>NUCLEOTIDE SEQUENCE [LARGE SCALE GENOMIC DNA]</scope>
    <source>
        <strain evidence="1 2">CGMCC 1.10116</strain>
    </source>
</reference>
<keyword evidence="2" id="KW-1185">Reference proteome</keyword>
<proteinExistence type="predicted"/>
<evidence type="ECO:0000313" key="1">
    <source>
        <dbReference type="EMBL" id="TWI55141.1"/>
    </source>
</evidence>
<evidence type="ECO:0008006" key="3">
    <source>
        <dbReference type="Google" id="ProtNLM"/>
    </source>
</evidence>
<dbReference type="AlphaFoldDB" id="A0A562QEI8"/>
<evidence type="ECO:0000313" key="2">
    <source>
        <dbReference type="Proteomes" id="UP000315711"/>
    </source>
</evidence>
<organism evidence="1 2">
    <name type="scientific">Halalkalibacter nanhaiisediminis</name>
    <dbReference type="NCBI Taxonomy" id="688079"/>
    <lineage>
        <taxon>Bacteria</taxon>
        <taxon>Bacillati</taxon>
        <taxon>Bacillota</taxon>
        <taxon>Bacilli</taxon>
        <taxon>Bacillales</taxon>
        <taxon>Bacillaceae</taxon>
        <taxon>Halalkalibacter</taxon>
    </lineage>
</organism>
<gene>
    <name evidence="1" type="ORF">IQ10_02688</name>
</gene>
<dbReference type="RefSeq" id="WP_144450944.1">
    <property type="nucleotide sequence ID" value="NZ_VLKZ01000007.1"/>
</dbReference>
<sequence length="587" mass="65967">MIHSQVHNQRTVSASVQPSRPITLATGHVFQGQITKIFPNNVAALSMNGMNVTARLEAALTAGQRYWFEVQEGTGIPRLRVLDDNTFRQREGLSTQPSVDRLMQQLGLPQSKGMETFIRQLSEQQIPFTRQSVLAGAQLLNELNQFNDKGFRTLMNMMERQLPLTKETFQAFEAVSKQPSVSQQLQQLSTQLSQSAHPAAQQVSELVANLLKPGAFQSTQSPIPQLLSMYTGQGISSEARQGAEQLLTRLGVIPEGTNPSQVYDQFKQALLNPANREIVSQLWPNVASGQGMDLSKLDAKVVFETMISRLSVPAGKEGISQLQQLLSLLQTKEQATEVQARWIQLPTQSLIPSERLVLQQTLEATTSFQGQVSEARTTAGAHLQSVLQMLGYQHEHDVTRFLQGDLTKENLTSERLKAMLLHLQQEELPTALKEQVNQTLHRLTGQQMLAQDQTGPLHQMIMQIPLSLGAYQTDMTMQWEGRKQANGELDPAFCRILFYLTLERLEETIVDVQIQNRIIAVTVFNEQEKPQALIDLLIPSLKRSLNEQNYQLLSVKWKTMKEAQAPQQQTQHMYQQSVSYQGVDVRI</sequence>
<protein>
    <recommendedName>
        <fullName evidence="3">Flagellar hook-length control protein FliK</fullName>
    </recommendedName>
</protein>
<dbReference type="EMBL" id="VLKZ01000007">
    <property type="protein sequence ID" value="TWI55141.1"/>
    <property type="molecule type" value="Genomic_DNA"/>
</dbReference>
<dbReference type="Proteomes" id="UP000315711">
    <property type="component" value="Unassembled WGS sequence"/>
</dbReference>